<name>J3P728_GAET3</name>
<gene>
    <name evidence="8" type="primary">20349783</name>
    <name evidence="7" type="ORF">GGTG_09325</name>
</gene>
<keyword evidence="2" id="KW-0285">Flavoprotein</keyword>
<dbReference type="GO" id="GO:0071949">
    <property type="term" value="F:FAD binding"/>
    <property type="evidence" value="ECO:0007669"/>
    <property type="project" value="InterPro"/>
</dbReference>
<comment type="similarity">
    <text evidence="1">Belongs to the oxygen-dependent FAD-linked oxidoreductase family.</text>
</comment>
<evidence type="ECO:0000313" key="9">
    <source>
        <dbReference type="Proteomes" id="UP000006039"/>
    </source>
</evidence>
<dbReference type="Gene3D" id="3.30.43.10">
    <property type="entry name" value="Uridine Diphospho-n-acetylenolpyruvylglucosamine Reductase, domain 2"/>
    <property type="match status" value="1"/>
</dbReference>
<keyword evidence="3" id="KW-0274">FAD</keyword>
<evidence type="ECO:0000313" key="7">
    <source>
        <dbReference type="EMBL" id="EJT72459.1"/>
    </source>
</evidence>
<dbReference type="EnsemblFungi" id="EJT72459">
    <property type="protein sequence ID" value="EJT72459"/>
    <property type="gene ID" value="GGTG_09325"/>
</dbReference>
<dbReference type="SUPFAM" id="SSF56176">
    <property type="entry name" value="FAD-binding/transporter-associated domain-like"/>
    <property type="match status" value="1"/>
</dbReference>
<dbReference type="GeneID" id="20349783"/>
<keyword evidence="4" id="KW-0560">Oxidoreductase</keyword>
<reference evidence="7" key="3">
    <citation type="submission" date="2010-09" db="EMBL/GenBank/DDBJ databases">
        <title>Annotation of Gaeumannomyces graminis var. tritici R3-111a-1.</title>
        <authorList>
            <consortium name="The Broad Institute Genome Sequencing Platform"/>
            <person name="Ma L.-J."/>
            <person name="Dead R."/>
            <person name="Young S.K."/>
            <person name="Zeng Q."/>
            <person name="Gargeya S."/>
            <person name="Fitzgerald M."/>
            <person name="Haas B."/>
            <person name="Abouelleil A."/>
            <person name="Alvarado L."/>
            <person name="Arachchi H.M."/>
            <person name="Berlin A."/>
            <person name="Brown A."/>
            <person name="Chapman S.B."/>
            <person name="Chen Z."/>
            <person name="Dunbar C."/>
            <person name="Freedman E."/>
            <person name="Gearin G."/>
            <person name="Gellesch M."/>
            <person name="Goldberg J."/>
            <person name="Griggs A."/>
            <person name="Gujja S."/>
            <person name="Heiman D."/>
            <person name="Howarth C."/>
            <person name="Larson L."/>
            <person name="Lui A."/>
            <person name="MacDonald P.J.P."/>
            <person name="Mehta T."/>
            <person name="Montmayeur A."/>
            <person name="Murphy C."/>
            <person name="Neiman D."/>
            <person name="Pearson M."/>
            <person name="Priest M."/>
            <person name="Roberts A."/>
            <person name="Saif S."/>
            <person name="Shea T."/>
            <person name="Shenoy N."/>
            <person name="Sisk P."/>
            <person name="Stolte C."/>
            <person name="Sykes S."/>
            <person name="Yandava C."/>
            <person name="Wortman J."/>
            <person name="Nusbaum C."/>
            <person name="Birren B."/>
        </authorList>
    </citation>
    <scope>NUCLEOTIDE SEQUENCE</scope>
    <source>
        <strain evidence="7">R3-111a-1</strain>
    </source>
</reference>
<dbReference type="STRING" id="644352.J3P728"/>
<dbReference type="HOGENOM" id="CLU_018354_1_2_1"/>
<feature type="domain" description="FAD-binding PCMH-type" evidence="6">
    <location>
        <begin position="107"/>
        <end position="278"/>
    </location>
</feature>
<evidence type="ECO:0000256" key="1">
    <source>
        <dbReference type="ARBA" id="ARBA00005466"/>
    </source>
</evidence>
<dbReference type="Pfam" id="PF01565">
    <property type="entry name" value="FAD_binding_4"/>
    <property type="match status" value="1"/>
</dbReference>
<reference evidence="8" key="5">
    <citation type="submission" date="2018-04" db="UniProtKB">
        <authorList>
            <consortium name="EnsemblFungi"/>
        </authorList>
    </citation>
    <scope>IDENTIFICATION</scope>
    <source>
        <strain evidence="8">R3-111a-1</strain>
    </source>
</reference>
<dbReference type="InterPro" id="IPR050416">
    <property type="entry name" value="FAD-linked_Oxidoreductase"/>
</dbReference>
<dbReference type="InterPro" id="IPR016169">
    <property type="entry name" value="FAD-bd_PCMH_sub2"/>
</dbReference>
<dbReference type="InterPro" id="IPR036318">
    <property type="entry name" value="FAD-bd_PCMH-like_sf"/>
</dbReference>
<dbReference type="PANTHER" id="PTHR42973:SF34">
    <property type="entry name" value="FAD BINDING DOMAIN PROTEIN (AFU_ORTHOLOGUE AFUA_3G02770)"/>
    <property type="match status" value="1"/>
</dbReference>
<accession>J3P728</accession>
<keyword evidence="5" id="KW-0732">Signal</keyword>
<dbReference type="PROSITE" id="PS51387">
    <property type="entry name" value="FAD_PCMH"/>
    <property type="match status" value="1"/>
</dbReference>
<feature type="signal peptide" evidence="5">
    <location>
        <begin position="1"/>
        <end position="21"/>
    </location>
</feature>
<keyword evidence="9" id="KW-1185">Reference proteome</keyword>
<evidence type="ECO:0000256" key="4">
    <source>
        <dbReference type="ARBA" id="ARBA00023002"/>
    </source>
</evidence>
<dbReference type="InterPro" id="IPR016167">
    <property type="entry name" value="FAD-bd_PCMH_sub1"/>
</dbReference>
<dbReference type="InterPro" id="IPR016166">
    <property type="entry name" value="FAD-bd_PCMH"/>
</dbReference>
<reference evidence="9" key="1">
    <citation type="submission" date="2010-07" db="EMBL/GenBank/DDBJ databases">
        <title>The genome sequence of Gaeumannomyces graminis var. tritici strain R3-111a-1.</title>
        <authorList>
            <consortium name="The Broad Institute Genome Sequencing Platform"/>
            <person name="Ma L.-J."/>
            <person name="Dead R."/>
            <person name="Young S."/>
            <person name="Zeng Q."/>
            <person name="Koehrsen M."/>
            <person name="Alvarado L."/>
            <person name="Berlin A."/>
            <person name="Chapman S.B."/>
            <person name="Chen Z."/>
            <person name="Freedman E."/>
            <person name="Gellesch M."/>
            <person name="Goldberg J."/>
            <person name="Griggs A."/>
            <person name="Gujja S."/>
            <person name="Heilman E.R."/>
            <person name="Heiman D."/>
            <person name="Hepburn T."/>
            <person name="Howarth C."/>
            <person name="Jen D."/>
            <person name="Larson L."/>
            <person name="Mehta T."/>
            <person name="Neiman D."/>
            <person name="Pearson M."/>
            <person name="Roberts A."/>
            <person name="Saif S."/>
            <person name="Shea T."/>
            <person name="Shenoy N."/>
            <person name="Sisk P."/>
            <person name="Stolte C."/>
            <person name="Sykes S."/>
            <person name="Walk T."/>
            <person name="White J."/>
            <person name="Yandava C."/>
            <person name="Haas B."/>
            <person name="Nusbaum C."/>
            <person name="Birren B."/>
        </authorList>
    </citation>
    <scope>NUCLEOTIDE SEQUENCE [LARGE SCALE GENOMIC DNA]</scope>
    <source>
        <strain evidence="9">R3-111a-1</strain>
    </source>
</reference>
<dbReference type="Proteomes" id="UP000006039">
    <property type="component" value="Unassembled WGS sequence"/>
</dbReference>
<dbReference type="RefSeq" id="XP_009225433.1">
    <property type="nucleotide sequence ID" value="XM_009227169.1"/>
</dbReference>
<evidence type="ECO:0000313" key="8">
    <source>
        <dbReference type="EnsemblFungi" id="EJT72459"/>
    </source>
</evidence>
<proteinExistence type="inferred from homology"/>
<dbReference type="InterPro" id="IPR006094">
    <property type="entry name" value="Oxid_FAD_bind_N"/>
</dbReference>
<sequence length="554" mass="59494">MKNVCYLAALALALAGRGALAQSDFEADNFNATDALFKQGIDVNTLPGFDELRKSQDSSAPLEKRGCFSCTVACDSLKLLYGSEKVLLKDKDGYSDFVGGYWSDNQAQVRPACVFKPTSGLEVSSAVLLSRVTRCPFAAKSGGHAAFAGASSIEDGVTISFANMKDVTLSADKSIASVGPGNIWGPVFEELAKSDLTVIGGRLYNIGVGGLTTGGGISYFSNTFGWAADNVESFDVVTASGLIVRASATEYPDLYKALRGGGNNLGLVVNFNLQTVPLPGGKMWGGSKVHTEDKFPEVDRAFANLIANSADDTKAGLWLVHYQQAPGVNLALTTLWHADPDGGNKPIFAEFNAIAPVSDDTKPRVLGEWGKETMAQSPPGLRETYYTLTVKADVGILEFARKTYFESVGDAVGDVPGVLPNMVTQGITIPQLEQMQKNGGNALGLRPEDGPLYIIMIASMWKNKEDDARVQTFMSDVMRKVKAEAKARKLDHPYIYMNYASQYQDAIASYGDEIKARLKSVASRYDPAGVFQLLQPGGFKLDRAPTPDAAFFSH</sequence>
<evidence type="ECO:0000256" key="5">
    <source>
        <dbReference type="SAM" id="SignalP"/>
    </source>
</evidence>
<dbReference type="PANTHER" id="PTHR42973">
    <property type="entry name" value="BINDING OXIDOREDUCTASE, PUTATIVE (AFU_ORTHOLOGUE AFUA_1G17690)-RELATED"/>
    <property type="match status" value="1"/>
</dbReference>
<dbReference type="OrthoDB" id="2151789at2759"/>
<dbReference type="eggNOG" id="KOG1231">
    <property type="taxonomic scope" value="Eukaryota"/>
</dbReference>
<dbReference type="Gene3D" id="3.40.462.20">
    <property type="match status" value="1"/>
</dbReference>
<evidence type="ECO:0000256" key="2">
    <source>
        <dbReference type="ARBA" id="ARBA00022630"/>
    </source>
</evidence>
<reference evidence="7" key="2">
    <citation type="submission" date="2010-07" db="EMBL/GenBank/DDBJ databases">
        <authorList>
            <consortium name="The Broad Institute Genome Sequencing Platform"/>
            <consortium name="Broad Institute Genome Sequencing Center for Infectious Disease"/>
            <person name="Ma L.-J."/>
            <person name="Dead R."/>
            <person name="Young S."/>
            <person name="Zeng Q."/>
            <person name="Koehrsen M."/>
            <person name="Alvarado L."/>
            <person name="Berlin A."/>
            <person name="Chapman S.B."/>
            <person name="Chen Z."/>
            <person name="Freedman E."/>
            <person name="Gellesch M."/>
            <person name="Goldberg J."/>
            <person name="Griggs A."/>
            <person name="Gujja S."/>
            <person name="Heilman E.R."/>
            <person name="Heiman D."/>
            <person name="Hepburn T."/>
            <person name="Howarth C."/>
            <person name="Jen D."/>
            <person name="Larson L."/>
            <person name="Mehta T."/>
            <person name="Neiman D."/>
            <person name="Pearson M."/>
            <person name="Roberts A."/>
            <person name="Saif S."/>
            <person name="Shea T."/>
            <person name="Shenoy N."/>
            <person name="Sisk P."/>
            <person name="Stolte C."/>
            <person name="Sykes S."/>
            <person name="Walk T."/>
            <person name="White J."/>
            <person name="Yandava C."/>
            <person name="Haas B."/>
            <person name="Nusbaum C."/>
            <person name="Birren B."/>
        </authorList>
    </citation>
    <scope>NUCLEOTIDE SEQUENCE</scope>
    <source>
        <strain evidence="7">R3-111a-1</strain>
    </source>
</reference>
<evidence type="ECO:0000259" key="6">
    <source>
        <dbReference type="PROSITE" id="PS51387"/>
    </source>
</evidence>
<dbReference type="GO" id="GO:0016491">
    <property type="term" value="F:oxidoreductase activity"/>
    <property type="evidence" value="ECO:0007669"/>
    <property type="project" value="UniProtKB-KW"/>
</dbReference>
<evidence type="ECO:0000256" key="3">
    <source>
        <dbReference type="ARBA" id="ARBA00022827"/>
    </source>
</evidence>
<feature type="chain" id="PRO_5015095027" description="FAD-binding PCMH-type domain-containing protein" evidence="5">
    <location>
        <begin position="22"/>
        <end position="554"/>
    </location>
</feature>
<organism evidence="7">
    <name type="scientific">Gaeumannomyces tritici (strain R3-111a-1)</name>
    <name type="common">Wheat and barley take-all root rot fungus</name>
    <name type="synonym">Gaeumannomyces graminis var. tritici</name>
    <dbReference type="NCBI Taxonomy" id="644352"/>
    <lineage>
        <taxon>Eukaryota</taxon>
        <taxon>Fungi</taxon>
        <taxon>Dikarya</taxon>
        <taxon>Ascomycota</taxon>
        <taxon>Pezizomycotina</taxon>
        <taxon>Sordariomycetes</taxon>
        <taxon>Sordariomycetidae</taxon>
        <taxon>Magnaporthales</taxon>
        <taxon>Magnaporthaceae</taxon>
        <taxon>Gaeumannomyces</taxon>
    </lineage>
</organism>
<dbReference type="AlphaFoldDB" id="J3P728"/>
<dbReference type="EMBL" id="GL385399">
    <property type="protein sequence ID" value="EJT72459.1"/>
    <property type="molecule type" value="Genomic_DNA"/>
</dbReference>
<protein>
    <recommendedName>
        <fullName evidence="6">FAD-binding PCMH-type domain-containing protein</fullName>
    </recommendedName>
</protein>
<dbReference type="Gene3D" id="3.30.465.10">
    <property type="match status" value="1"/>
</dbReference>
<reference evidence="8" key="4">
    <citation type="journal article" date="2015" name="G3 (Bethesda)">
        <title>Genome sequences of three phytopathogenic species of the Magnaporthaceae family of fungi.</title>
        <authorList>
            <person name="Okagaki L.H."/>
            <person name="Nunes C.C."/>
            <person name="Sailsbery J."/>
            <person name="Clay B."/>
            <person name="Brown D."/>
            <person name="John T."/>
            <person name="Oh Y."/>
            <person name="Young N."/>
            <person name="Fitzgerald M."/>
            <person name="Haas B.J."/>
            <person name="Zeng Q."/>
            <person name="Young S."/>
            <person name="Adiconis X."/>
            <person name="Fan L."/>
            <person name="Levin J.Z."/>
            <person name="Mitchell T.K."/>
            <person name="Okubara P.A."/>
            <person name="Farman M.L."/>
            <person name="Kohn L.M."/>
            <person name="Birren B."/>
            <person name="Ma L.-J."/>
            <person name="Dean R.A."/>
        </authorList>
    </citation>
    <scope>NUCLEOTIDE SEQUENCE</scope>
    <source>
        <strain evidence="8">R3-111a-1</strain>
    </source>
</reference>
<dbReference type="VEuPathDB" id="FungiDB:GGTG_09325"/>